<dbReference type="AlphaFoldDB" id="A0A0F5VB78"/>
<keyword evidence="3 5" id="KW-0413">Isomerase</keyword>
<evidence type="ECO:0000256" key="4">
    <source>
        <dbReference type="ARBA" id="ARBA00023277"/>
    </source>
</evidence>
<evidence type="ECO:0000256" key="3">
    <source>
        <dbReference type="ARBA" id="ARBA00023235"/>
    </source>
</evidence>
<evidence type="ECO:0000256" key="8">
    <source>
        <dbReference type="PIRSR" id="PIRSR005096-3"/>
    </source>
</evidence>
<sequence>MNGNVTAWGDYHLYTLTNCHHTRVDISDLGATLVHFIVTDKEQVPVNLVLGYEAPEDYLQGKAYLGGVIGPWANRIANGRFEMEGRVVQLEQNEGENHLHGAHAGLHSKQWQLEHLSRNRILLSTSVKAGEAGYPANINIQVSYRLTDDNMLIIDYEAEADRMTPINLTHHAYFNLNGGVRGIADHQVRIDAEMYFEIDQQSIPQRKCFVEDTPMDFRTLTRLASRLAANDAQVEAVGGFDHCWCLNGSGLRQVAEVQCVETGLGLRMLTDQPGLQFYTGNALAEPQGRNQGYRQHDGFCLEAQCYPNQVNMFNAEGCYYWPGKAYRQTTAYQVMSLKQE</sequence>
<dbReference type="NCBIfam" id="NF008277">
    <property type="entry name" value="PRK11055.1"/>
    <property type="match status" value="1"/>
</dbReference>
<name>A0A0F5VB78_9GAMM</name>
<dbReference type="PATRIC" id="fig|265726.11.peg.1577"/>
<dbReference type="GO" id="GO:0005737">
    <property type="term" value="C:cytoplasm"/>
    <property type="evidence" value="ECO:0007669"/>
    <property type="project" value="TreeGrafter"/>
</dbReference>
<evidence type="ECO:0000256" key="1">
    <source>
        <dbReference type="ARBA" id="ARBA00005028"/>
    </source>
</evidence>
<dbReference type="RefSeq" id="WP_046221735.1">
    <property type="nucleotide sequence ID" value="NZ_JWYV01000016.1"/>
</dbReference>
<dbReference type="GO" id="GO:0030246">
    <property type="term" value="F:carbohydrate binding"/>
    <property type="evidence" value="ECO:0007669"/>
    <property type="project" value="InterPro"/>
</dbReference>
<dbReference type="UniPathway" id="UPA00242"/>
<proteinExistence type="inferred from homology"/>
<gene>
    <name evidence="9" type="ORF">KY46_16560</name>
</gene>
<feature type="binding site" evidence="8">
    <location>
        <begin position="171"/>
        <end position="173"/>
    </location>
    <ligand>
        <name>beta-D-galactose</name>
        <dbReference type="ChEBI" id="CHEBI:27667"/>
    </ligand>
</feature>
<dbReference type="STRING" id="265726.KY46_16560"/>
<dbReference type="EMBL" id="JWYV01000016">
    <property type="protein sequence ID" value="KKC98739.1"/>
    <property type="molecule type" value="Genomic_DNA"/>
</dbReference>
<feature type="binding site" evidence="7">
    <location>
        <position position="241"/>
    </location>
    <ligand>
        <name>beta-D-galactose</name>
        <dbReference type="ChEBI" id="CHEBI:27667"/>
    </ligand>
</feature>
<keyword evidence="10" id="KW-1185">Reference proteome</keyword>
<accession>A0A0F5VB78</accession>
<evidence type="ECO:0000256" key="7">
    <source>
        <dbReference type="PIRSR" id="PIRSR005096-2"/>
    </source>
</evidence>
<evidence type="ECO:0000313" key="9">
    <source>
        <dbReference type="EMBL" id="KKC98739.1"/>
    </source>
</evidence>
<dbReference type="SUPFAM" id="SSF74650">
    <property type="entry name" value="Galactose mutarotase-like"/>
    <property type="match status" value="1"/>
</dbReference>
<dbReference type="PANTHER" id="PTHR10091">
    <property type="entry name" value="ALDOSE-1-EPIMERASE"/>
    <property type="match status" value="1"/>
</dbReference>
<organism evidence="9 10">
    <name type="scientific">Photobacterium halotolerans</name>
    <dbReference type="NCBI Taxonomy" id="265726"/>
    <lineage>
        <taxon>Bacteria</taxon>
        <taxon>Pseudomonadati</taxon>
        <taxon>Pseudomonadota</taxon>
        <taxon>Gammaproteobacteria</taxon>
        <taxon>Vibrionales</taxon>
        <taxon>Vibrionaceae</taxon>
        <taxon>Photobacterium</taxon>
    </lineage>
</organism>
<evidence type="ECO:0000256" key="5">
    <source>
        <dbReference type="PIRNR" id="PIRNR005096"/>
    </source>
</evidence>
<dbReference type="InterPro" id="IPR014718">
    <property type="entry name" value="GH-type_carb-bd"/>
</dbReference>
<comment type="similarity">
    <text evidence="2 5">Belongs to the aldose epimerase family.</text>
</comment>
<dbReference type="CDD" id="cd09019">
    <property type="entry name" value="galactose_mutarotase_like"/>
    <property type="match status" value="1"/>
</dbReference>
<comment type="catalytic activity">
    <reaction evidence="5">
        <text>alpha-D-glucose = beta-D-glucose</text>
        <dbReference type="Rhea" id="RHEA:10264"/>
        <dbReference type="ChEBI" id="CHEBI:15903"/>
        <dbReference type="ChEBI" id="CHEBI:17925"/>
        <dbReference type="EC" id="5.1.3.3"/>
    </reaction>
</comment>
<comment type="caution">
    <text evidence="9">The sequence shown here is derived from an EMBL/GenBank/DDBJ whole genome shotgun (WGS) entry which is preliminary data.</text>
</comment>
<dbReference type="InterPro" id="IPR015443">
    <property type="entry name" value="Aldose_1-epimerase"/>
</dbReference>
<evidence type="ECO:0000256" key="2">
    <source>
        <dbReference type="ARBA" id="ARBA00006206"/>
    </source>
</evidence>
<protein>
    <recommendedName>
        <fullName evidence="5">Aldose 1-epimerase</fullName>
        <ecNumber evidence="5">5.1.3.3</ecNumber>
    </recommendedName>
</protein>
<dbReference type="InterPro" id="IPR011013">
    <property type="entry name" value="Gal_mutarotase_sf_dom"/>
</dbReference>
<comment type="pathway">
    <text evidence="1 5">Carbohydrate metabolism; hexose metabolism.</text>
</comment>
<dbReference type="InterPro" id="IPR047215">
    <property type="entry name" value="Galactose_mutarotase-like"/>
</dbReference>
<evidence type="ECO:0000256" key="6">
    <source>
        <dbReference type="PIRSR" id="PIRSR005096-1"/>
    </source>
</evidence>
<dbReference type="Pfam" id="PF01263">
    <property type="entry name" value="Aldose_epim"/>
    <property type="match status" value="1"/>
</dbReference>
<dbReference type="EC" id="5.1.3.3" evidence="5"/>
<dbReference type="PANTHER" id="PTHR10091:SF0">
    <property type="entry name" value="GALACTOSE MUTAROTASE"/>
    <property type="match status" value="1"/>
</dbReference>
<feature type="binding site" evidence="8">
    <location>
        <begin position="74"/>
        <end position="75"/>
    </location>
    <ligand>
        <name>beta-D-galactose</name>
        <dbReference type="ChEBI" id="CHEBI:27667"/>
    </ligand>
</feature>
<dbReference type="GO" id="GO:0006006">
    <property type="term" value="P:glucose metabolic process"/>
    <property type="evidence" value="ECO:0007669"/>
    <property type="project" value="TreeGrafter"/>
</dbReference>
<feature type="active site" description="Proton donor" evidence="6">
    <location>
        <position position="171"/>
    </location>
</feature>
<reference evidence="9 10" key="1">
    <citation type="submission" date="2014-12" db="EMBL/GenBank/DDBJ databases">
        <title>Mercury Reductase activity and rhizosphere competence traits in the genome of root associated Photobacterium halotolerans MELD1.</title>
        <authorList>
            <person name="Mathew D.C."/>
            <person name="Huang C.-C."/>
        </authorList>
    </citation>
    <scope>NUCLEOTIDE SEQUENCE [LARGE SCALE GENOMIC DNA]</scope>
    <source>
        <strain evidence="9 10">MELD1</strain>
    </source>
</reference>
<dbReference type="GO" id="GO:0004034">
    <property type="term" value="F:aldose 1-epimerase activity"/>
    <property type="evidence" value="ECO:0007669"/>
    <property type="project" value="UniProtKB-EC"/>
</dbReference>
<dbReference type="OrthoDB" id="9779408at2"/>
<feature type="active site" description="Proton acceptor" evidence="6">
    <location>
        <position position="302"/>
    </location>
</feature>
<dbReference type="Proteomes" id="UP000033633">
    <property type="component" value="Unassembled WGS sequence"/>
</dbReference>
<dbReference type="PIRSF" id="PIRSF005096">
    <property type="entry name" value="GALM"/>
    <property type="match status" value="1"/>
</dbReference>
<evidence type="ECO:0000313" key="10">
    <source>
        <dbReference type="Proteomes" id="UP000033633"/>
    </source>
</evidence>
<dbReference type="Gene3D" id="2.70.98.10">
    <property type="match status" value="1"/>
</dbReference>
<dbReference type="GO" id="GO:0033499">
    <property type="term" value="P:galactose catabolic process via UDP-galactose, Leloir pathway"/>
    <property type="evidence" value="ECO:0007669"/>
    <property type="project" value="TreeGrafter"/>
</dbReference>
<keyword evidence="4 5" id="KW-0119">Carbohydrate metabolism</keyword>
<dbReference type="InterPro" id="IPR008183">
    <property type="entry name" value="Aldose_1/G6P_1-epimerase"/>
</dbReference>